<protein>
    <recommendedName>
        <fullName evidence="3">Reverse transcriptase domain-containing protein</fullName>
    </recommendedName>
</protein>
<comment type="caution">
    <text evidence="1">The sequence shown here is derived from an EMBL/GenBank/DDBJ whole genome shotgun (WGS) entry which is preliminary data.</text>
</comment>
<reference evidence="1" key="1">
    <citation type="journal article" date="2022" name="bioRxiv">
        <title>Sequencing and chromosome-scale assembly of the giantPleurodeles waltlgenome.</title>
        <authorList>
            <person name="Brown T."/>
            <person name="Elewa A."/>
            <person name="Iarovenko S."/>
            <person name="Subramanian E."/>
            <person name="Araus A.J."/>
            <person name="Petzold A."/>
            <person name="Susuki M."/>
            <person name="Suzuki K.-i.T."/>
            <person name="Hayashi T."/>
            <person name="Toyoda A."/>
            <person name="Oliveira C."/>
            <person name="Osipova E."/>
            <person name="Leigh N.D."/>
            <person name="Simon A."/>
            <person name="Yun M.H."/>
        </authorList>
    </citation>
    <scope>NUCLEOTIDE SEQUENCE</scope>
    <source>
        <strain evidence="1">20211129_DDA</strain>
        <tissue evidence="1">Liver</tissue>
    </source>
</reference>
<gene>
    <name evidence="1" type="ORF">NDU88_004580</name>
</gene>
<evidence type="ECO:0000313" key="1">
    <source>
        <dbReference type="EMBL" id="KAJ1164135.1"/>
    </source>
</evidence>
<organism evidence="1 2">
    <name type="scientific">Pleurodeles waltl</name>
    <name type="common">Iberian ribbed newt</name>
    <dbReference type="NCBI Taxonomy" id="8319"/>
    <lineage>
        <taxon>Eukaryota</taxon>
        <taxon>Metazoa</taxon>
        <taxon>Chordata</taxon>
        <taxon>Craniata</taxon>
        <taxon>Vertebrata</taxon>
        <taxon>Euteleostomi</taxon>
        <taxon>Amphibia</taxon>
        <taxon>Batrachia</taxon>
        <taxon>Caudata</taxon>
        <taxon>Salamandroidea</taxon>
        <taxon>Salamandridae</taxon>
        <taxon>Pleurodelinae</taxon>
        <taxon>Pleurodeles</taxon>
    </lineage>
</organism>
<dbReference type="AlphaFoldDB" id="A0AAV7SJB5"/>
<dbReference type="EMBL" id="JANPWB010000008">
    <property type="protein sequence ID" value="KAJ1164135.1"/>
    <property type="molecule type" value="Genomic_DNA"/>
</dbReference>
<sequence>MNADAKVFAKIIVDHLASLLSRLVVPQQHGFLPVRDTVCHVNTMVASFDVAETSSLRIGMVLLDAEKAFDHFVWDCPWDTMAAFGDRFYQNDPIQPAIFADCKVKITVYAHNAAMYSSNPAAVLGFINDEAERF</sequence>
<evidence type="ECO:0000313" key="2">
    <source>
        <dbReference type="Proteomes" id="UP001066276"/>
    </source>
</evidence>
<keyword evidence="2" id="KW-1185">Reference proteome</keyword>
<evidence type="ECO:0008006" key="3">
    <source>
        <dbReference type="Google" id="ProtNLM"/>
    </source>
</evidence>
<name>A0AAV7SJB5_PLEWA</name>
<accession>A0AAV7SJB5</accession>
<proteinExistence type="predicted"/>
<dbReference type="Proteomes" id="UP001066276">
    <property type="component" value="Chromosome 4_2"/>
</dbReference>